<dbReference type="OrthoDB" id="9785113at2"/>
<accession>A0A6P1PZF5</accession>
<keyword evidence="4 6" id="KW-1133">Transmembrane helix</keyword>
<keyword evidence="3 6" id="KW-0812">Transmembrane</keyword>
<dbReference type="Gene3D" id="2.130.10.10">
    <property type="entry name" value="YVTN repeat-like/Quinoprotein amine dehydrogenase"/>
    <property type="match status" value="1"/>
</dbReference>
<dbReference type="InterPro" id="IPR035906">
    <property type="entry name" value="MetI-like_sf"/>
</dbReference>
<dbReference type="SUPFAM" id="SSF69322">
    <property type="entry name" value="Tricorn protease domain 2"/>
    <property type="match status" value="1"/>
</dbReference>
<evidence type="ECO:0000256" key="3">
    <source>
        <dbReference type="ARBA" id="ARBA00022692"/>
    </source>
</evidence>
<evidence type="ECO:0000256" key="1">
    <source>
        <dbReference type="ARBA" id="ARBA00004429"/>
    </source>
</evidence>
<proteinExistence type="inferred from homology"/>
<keyword evidence="2" id="KW-1003">Cell membrane</keyword>
<feature type="transmembrane region" description="Helical" evidence="6">
    <location>
        <begin position="558"/>
        <end position="577"/>
    </location>
</feature>
<feature type="transmembrane region" description="Helical" evidence="6">
    <location>
        <begin position="414"/>
        <end position="436"/>
    </location>
</feature>
<name>A0A6P1PZF5_9GAMM</name>
<gene>
    <name evidence="8" type="primary">pstC1</name>
    <name evidence="8" type="ORF">C7M51_02325</name>
</gene>
<dbReference type="PROSITE" id="PS50928">
    <property type="entry name" value="ABC_TM1"/>
    <property type="match status" value="1"/>
</dbReference>
<dbReference type="SUPFAM" id="SSF161098">
    <property type="entry name" value="MetI-like"/>
    <property type="match status" value="2"/>
</dbReference>
<dbReference type="InterPro" id="IPR000515">
    <property type="entry name" value="MetI-like"/>
</dbReference>
<feature type="transmembrane region" description="Helical" evidence="6">
    <location>
        <begin position="672"/>
        <end position="693"/>
    </location>
</feature>
<dbReference type="PANTHER" id="PTHR42727:SF1">
    <property type="entry name" value="PHOSPHATE TRANSPORT SYSTEM PERMEASE"/>
    <property type="match status" value="1"/>
</dbReference>
<dbReference type="RefSeq" id="WP_160621940.1">
    <property type="nucleotide sequence ID" value="NZ_CP028271.1"/>
</dbReference>
<dbReference type="Proteomes" id="UP000464053">
    <property type="component" value="Chromosome"/>
</dbReference>
<feature type="transmembrane region" description="Helical" evidence="6">
    <location>
        <begin position="515"/>
        <end position="533"/>
    </location>
</feature>
<dbReference type="PANTHER" id="PTHR42727">
    <property type="entry name" value="PHOSPHATE TRANSPORT SYSTEM PERMEASE PROTEIN"/>
    <property type="match status" value="1"/>
</dbReference>
<feature type="transmembrane region" description="Helical" evidence="6">
    <location>
        <begin position="606"/>
        <end position="627"/>
    </location>
</feature>
<keyword evidence="5 6" id="KW-0472">Membrane</keyword>
<dbReference type="InterPro" id="IPR015943">
    <property type="entry name" value="WD40/YVTN_repeat-like_dom_sf"/>
</dbReference>
<organism evidence="8 9">
    <name type="scientific">Mixta intestinalis</name>
    <dbReference type="NCBI Taxonomy" id="1615494"/>
    <lineage>
        <taxon>Bacteria</taxon>
        <taxon>Pseudomonadati</taxon>
        <taxon>Pseudomonadota</taxon>
        <taxon>Gammaproteobacteria</taxon>
        <taxon>Enterobacterales</taxon>
        <taxon>Erwiniaceae</taxon>
        <taxon>Mixta</taxon>
    </lineage>
</organism>
<evidence type="ECO:0000256" key="2">
    <source>
        <dbReference type="ARBA" id="ARBA00022519"/>
    </source>
</evidence>
<evidence type="ECO:0000256" key="5">
    <source>
        <dbReference type="ARBA" id="ARBA00023136"/>
    </source>
</evidence>
<dbReference type="CDD" id="cd06261">
    <property type="entry name" value="TM_PBP2"/>
    <property type="match status" value="1"/>
</dbReference>
<keyword evidence="2" id="KW-0997">Cell inner membrane</keyword>
<dbReference type="GO" id="GO:0055085">
    <property type="term" value="P:transmembrane transport"/>
    <property type="evidence" value="ECO:0007669"/>
    <property type="project" value="InterPro"/>
</dbReference>
<comment type="similarity">
    <text evidence="6">Belongs to the binding-protein-dependent transport system permease family.</text>
</comment>
<evidence type="ECO:0000313" key="9">
    <source>
        <dbReference type="Proteomes" id="UP000464053"/>
    </source>
</evidence>
<dbReference type="GO" id="GO:0005886">
    <property type="term" value="C:plasma membrane"/>
    <property type="evidence" value="ECO:0007669"/>
    <property type="project" value="UniProtKB-SubCell"/>
</dbReference>
<evidence type="ECO:0000313" key="8">
    <source>
        <dbReference type="EMBL" id="QHM72026.1"/>
    </source>
</evidence>
<comment type="subcellular location">
    <subcellularLocation>
        <location evidence="1">Cell inner membrane</location>
        <topology evidence="1">Multi-pass membrane protein</topology>
    </subcellularLocation>
    <subcellularLocation>
        <location evidence="6">Cell membrane</location>
        <topology evidence="6">Multi-pass membrane protein</topology>
    </subcellularLocation>
</comment>
<dbReference type="Gene3D" id="1.10.3720.10">
    <property type="entry name" value="MetI-like"/>
    <property type="match status" value="1"/>
</dbReference>
<keyword evidence="6" id="KW-0813">Transport</keyword>
<feature type="transmembrane region" description="Helical" evidence="6">
    <location>
        <begin position="448"/>
        <end position="469"/>
    </location>
</feature>
<keyword evidence="9" id="KW-1185">Reference proteome</keyword>
<feature type="domain" description="ABC transmembrane type-1" evidence="7">
    <location>
        <begin position="408"/>
        <end position="693"/>
    </location>
</feature>
<dbReference type="Pfam" id="PF00528">
    <property type="entry name" value="BPD_transp_1"/>
    <property type="match status" value="1"/>
</dbReference>
<evidence type="ECO:0000256" key="6">
    <source>
        <dbReference type="RuleBase" id="RU363032"/>
    </source>
</evidence>
<feature type="transmembrane region" description="Helical" evidence="6">
    <location>
        <begin position="21"/>
        <end position="49"/>
    </location>
</feature>
<reference evidence="8 9" key="1">
    <citation type="submission" date="2018-03" db="EMBL/GenBank/DDBJ databases">
        <title>Pantoea intestinalis SRCM103226 isolated form the mealworm.</title>
        <authorList>
            <person name="Jeong D.-Y."/>
            <person name="Kim J.W."/>
        </authorList>
    </citation>
    <scope>NUCLEOTIDE SEQUENCE [LARGE SCALE GENOMIC DNA]</scope>
    <source>
        <strain evidence="8 9">SRCM103226</strain>
    </source>
</reference>
<protein>
    <submittedName>
        <fullName evidence="8">Phosphate transport system permease protein PstC 1</fullName>
    </submittedName>
</protein>
<dbReference type="KEGG" id="mint:C7M51_02325"/>
<evidence type="ECO:0000256" key="4">
    <source>
        <dbReference type="ARBA" id="ARBA00022989"/>
    </source>
</evidence>
<dbReference type="AlphaFoldDB" id="A0A6P1PZF5"/>
<dbReference type="EMBL" id="CP028271">
    <property type="protein sequence ID" value="QHM72026.1"/>
    <property type="molecule type" value="Genomic_DNA"/>
</dbReference>
<feature type="transmembrane region" description="Helical" evidence="6">
    <location>
        <begin position="475"/>
        <end position="494"/>
    </location>
</feature>
<sequence length="711" mass="77382">MIDNHIPVHYSNRSRRLVDRLTARAIGACGIGVLLVMMLLFVWLLWVVMPLFATPSMQSGTIQPALSAQPAVALGVNGSWGWRIDAQGAGRFFPLSGAQPEPALKLAQGPLVSAASADNSSVLLLQPNGNFRLVQPDFSAADKQPRWKFPLGDGFITGVSGQLTQAALAAVAENSWLAALSDGQHIRLLRLRVGQPVISDTLASGPIDHLLLTPNGRLLFASGGGQLRVWRIDGEQVTLRDTLPLTHPPRQMALLSGGRSLLIADENGISQWFDIADEKGVHLHRIRDVDGARAQALLITEPQRRVFATLSAEGDMKFYASKRDGAFYHRAIGKDVRAASFTPQGDGLLVERGNGWQYWRIDNPWPDISLRSLWQKVWYENYPQPDWVWQSTAVEDPFQAKFSLVPMVAGTLKAAALAMLFATPMAMAAAIYTAWFMSPALRRWIKPAIEMMGALPSVVVGLFASLWLAPHIASALSGVLLLPFALTATLLLCGPLLRRLPPRWRQRLATPGREMWLLIPLLLLVSLFCLWLMPLTDRLLWGAPLADRLPGGYEQRNLLIAAVAMGFALVPLIFTLAEEAIFSVPTALGQGSLALGATAWQTLSRVILPSAASGIFAAVMIGFGRAVGETMIVLMATGNTPVTEGGLFHGVRALSANIAVEMPEAAAGSAHYRILFLSALVLLIFTLVLNTLAEVVRQRLRRRYGQYEGQG</sequence>
<evidence type="ECO:0000259" key="7">
    <source>
        <dbReference type="PROSITE" id="PS50928"/>
    </source>
</evidence>